<dbReference type="EMBL" id="CATQJA010000902">
    <property type="protein sequence ID" value="CAJ0564716.1"/>
    <property type="molecule type" value="Genomic_DNA"/>
</dbReference>
<dbReference type="Proteomes" id="UP001177023">
    <property type="component" value="Unassembled WGS sequence"/>
</dbReference>
<sequence length="323" mass="35713">MGIVRRCGADMRPCVIRQSSASSPPSLCTPPRSGDVHGCFSLPNLTHLGDDQRGDGVDVENLVETPTIPEQTCFHCSAPTTQGPLYGVILCPSCQKKAGPWARSAKPCCQQMKGCADLAVYVDDIGFAEAELEAYTRILEILRGRSCWYCQIVATPLARAVTDWKGKQEPGKTRGARKAAAPAATTIIGMLLVFMLLGISTATSSTTTYDELERGDLYGFNQYKSQLFANQFEYDAVHLLGVVERYQQKWKHADQLANDLDDKCQQHQDAAFAKDERIRKLEAELKDARAQLAAQLSESNALKLDLKNLEAKFKLVQKSRPRR</sequence>
<evidence type="ECO:0000313" key="3">
    <source>
        <dbReference type="EMBL" id="CAJ0564716.1"/>
    </source>
</evidence>
<dbReference type="AlphaFoldDB" id="A0AA36CAZ3"/>
<protein>
    <submittedName>
        <fullName evidence="3">Uncharacterized protein</fullName>
    </submittedName>
</protein>
<feature type="transmembrane region" description="Helical" evidence="2">
    <location>
        <begin position="179"/>
        <end position="199"/>
    </location>
</feature>
<feature type="non-terminal residue" evidence="3">
    <location>
        <position position="323"/>
    </location>
</feature>
<reference evidence="3" key="1">
    <citation type="submission" date="2023-06" db="EMBL/GenBank/DDBJ databases">
        <authorList>
            <person name="Delattre M."/>
        </authorList>
    </citation>
    <scope>NUCLEOTIDE SEQUENCE</scope>
    <source>
        <strain evidence="3">AF72</strain>
    </source>
</reference>
<keyword evidence="1" id="KW-0175">Coiled coil</keyword>
<comment type="caution">
    <text evidence="3">The sequence shown here is derived from an EMBL/GenBank/DDBJ whole genome shotgun (WGS) entry which is preliminary data.</text>
</comment>
<gene>
    <name evidence="3" type="ORF">MSPICULIGERA_LOCUS3389</name>
</gene>
<proteinExistence type="predicted"/>
<evidence type="ECO:0000256" key="2">
    <source>
        <dbReference type="SAM" id="Phobius"/>
    </source>
</evidence>
<accession>A0AA36CAZ3</accession>
<organism evidence="3 4">
    <name type="scientific">Mesorhabditis spiculigera</name>
    <dbReference type="NCBI Taxonomy" id="96644"/>
    <lineage>
        <taxon>Eukaryota</taxon>
        <taxon>Metazoa</taxon>
        <taxon>Ecdysozoa</taxon>
        <taxon>Nematoda</taxon>
        <taxon>Chromadorea</taxon>
        <taxon>Rhabditida</taxon>
        <taxon>Rhabditina</taxon>
        <taxon>Rhabditomorpha</taxon>
        <taxon>Rhabditoidea</taxon>
        <taxon>Rhabditidae</taxon>
        <taxon>Mesorhabditinae</taxon>
        <taxon>Mesorhabditis</taxon>
    </lineage>
</organism>
<evidence type="ECO:0000256" key="1">
    <source>
        <dbReference type="SAM" id="Coils"/>
    </source>
</evidence>
<keyword evidence="2" id="KW-1133">Transmembrane helix</keyword>
<keyword evidence="2" id="KW-0812">Transmembrane</keyword>
<keyword evidence="4" id="KW-1185">Reference proteome</keyword>
<name>A0AA36CAZ3_9BILA</name>
<evidence type="ECO:0000313" key="4">
    <source>
        <dbReference type="Proteomes" id="UP001177023"/>
    </source>
</evidence>
<keyword evidence="2" id="KW-0472">Membrane</keyword>
<feature type="coiled-coil region" evidence="1">
    <location>
        <begin position="271"/>
        <end position="312"/>
    </location>
</feature>